<dbReference type="EMBL" id="FNRQ01000002">
    <property type="protein sequence ID" value="SEA60674.1"/>
    <property type="molecule type" value="Genomic_DNA"/>
</dbReference>
<dbReference type="Gene3D" id="1.20.140.10">
    <property type="entry name" value="Butyryl-CoA Dehydrogenase, subunit A, domain 3"/>
    <property type="match status" value="1"/>
</dbReference>
<keyword evidence="8" id="KW-1185">Reference proteome</keyword>
<dbReference type="Pfam" id="PF00441">
    <property type="entry name" value="Acyl-CoA_dh_1"/>
    <property type="match status" value="1"/>
</dbReference>
<evidence type="ECO:0000313" key="8">
    <source>
        <dbReference type="Proteomes" id="UP000198638"/>
    </source>
</evidence>
<proteinExistence type="inferred from homology"/>
<dbReference type="Proteomes" id="UP000198638">
    <property type="component" value="Unassembled WGS sequence"/>
</dbReference>
<reference evidence="8" key="1">
    <citation type="submission" date="2016-10" db="EMBL/GenBank/DDBJ databases">
        <authorList>
            <person name="Varghese N."/>
            <person name="Submissions S."/>
        </authorList>
    </citation>
    <scope>NUCLEOTIDE SEQUENCE [LARGE SCALE GENOMIC DNA]</scope>
    <source>
        <strain evidence="8">LMG 24000</strain>
    </source>
</reference>
<organism evidence="7 8">
    <name type="scientific">Paraburkholderia sartisoli</name>
    <dbReference type="NCBI Taxonomy" id="83784"/>
    <lineage>
        <taxon>Bacteria</taxon>
        <taxon>Pseudomonadati</taxon>
        <taxon>Pseudomonadota</taxon>
        <taxon>Betaproteobacteria</taxon>
        <taxon>Burkholderiales</taxon>
        <taxon>Burkholderiaceae</taxon>
        <taxon>Paraburkholderia</taxon>
    </lineage>
</organism>
<comment type="cofactor">
    <cofactor evidence="1">
        <name>FAD</name>
        <dbReference type="ChEBI" id="CHEBI:57692"/>
    </cofactor>
</comment>
<dbReference type="PANTHER" id="PTHR43831:SF1">
    <property type="entry name" value="ISOBUTYRYL-COA DEHYDROGENASE, MITOCHONDRIAL"/>
    <property type="match status" value="1"/>
</dbReference>
<dbReference type="InterPro" id="IPR009100">
    <property type="entry name" value="AcylCoA_DH/oxidase_NM_dom_sf"/>
</dbReference>
<dbReference type="InterPro" id="IPR052547">
    <property type="entry name" value="Mito_Isobutyryl-CoADH"/>
</dbReference>
<dbReference type="InterPro" id="IPR037069">
    <property type="entry name" value="AcylCoA_DH/ox_N_sf"/>
</dbReference>
<dbReference type="GO" id="GO:0016627">
    <property type="term" value="F:oxidoreductase activity, acting on the CH-CH group of donors"/>
    <property type="evidence" value="ECO:0007669"/>
    <property type="project" value="InterPro"/>
</dbReference>
<evidence type="ECO:0000313" key="7">
    <source>
        <dbReference type="EMBL" id="SEA60674.1"/>
    </source>
</evidence>
<evidence type="ECO:0008006" key="9">
    <source>
        <dbReference type="Google" id="ProtNLM"/>
    </source>
</evidence>
<dbReference type="SUPFAM" id="SSF47203">
    <property type="entry name" value="Acyl-CoA dehydrogenase C-terminal domain-like"/>
    <property type="match status" value="1"/>
</dbReference>
<dbReference type="STRING" id="83784.SAMN05192564_102347"/>
<dbReference type="Gene3D" id="1.10.540.10">
    <property type="entry name" value="Acyl-CoA dehydrogenase/oxidase, N-terminal domain"/>
    <property type="match status" value="1"/>
</dbReference>
<evidence type="ECO:0000256" key="4">
    <source>
        <dbReference type="ARBA" id="ARBA00022827"/>
    </source>
</evidence>
<dbReference type="GO" id="GO:0050660">
    <property type="term" value="F:flavin adenine dinucleotide binding"/>
    <property type="evidence" value="ECO:0007669"/>
    <property type="project" value="InterPro"/>
</dbReference>
<evidence type="ECO:0000256" key="1">
    <source>
        <dbReference type="ARBA" id="ARBA00001974"/>
    </source>
</evidence>
<evidence type="ECO:0000259" key="5">
    <source>
        <dbReference type="Pfam" id="PF00441"/>
    </source>
</evidence>
<dbReference type="InterPro" id="IPR009075">
    <property type="entry name" value="AcylCo_DH/oxidase_C"/>
</dbReference>
<dbReference type="OrthoDB" id="9061333at2"/>
<dbReference type="RefSeq" id="WP_090531888.1">
    <property type="nucleotide sequence ID" value="NZ_FNRQ01000002.1"/>
</dbReference>
<evidence type="ECO:0000256" key="2">
    <source>
        <dbReference type="ARBA" id="ARBA00009347"/>
    </source>
</evidence>
<comment type="similarity">
    <text evidence="2">Belongs to the acyl-CoA dehydrogenase family.</text>
</comment>
<evidence type="ECO:0000259" key="6">
    <source>
        <dbReference type="Pfam" id="PF02771"/>
    </source>
</evidence>
<keyword evidence="4" id="KW-0274">FAD</keyword>
<evidence type="ECO:0000256" key="3">
    <source>
        <dbReference type="ARBA" id="ARBA00022630"/>
    </source>
</evidence>
<feature type="domain" description="Acyl-CoA dehydrogenase/oxidase C-terminal" evidence="5">
    <location>
        <begin position="227"/>
        <end position="336"/>
    </location>
</feature>
<dbReference type="SUPFAM" id="SSF56645">
    <property type="entry name" value="Acyl-CoA dehydrogenase NM domain-like"/>
    <property type="match status" value="1"/>
</dbReference>
<name>A0A1H4CJZ8_9BURK</name>
<dbReference type="Pfam" id="PF02771">
    <property type="entry name" value="Acyl-CoA_dh_N"/>
    <property type="match status" value="1"/>
</dbReference>
<accession>A0A1H4CJZ8</accession>
<gene>
    <name evidence="7" type="ORF">SAMN05192564_102347</name>
</gene>
<protein>
    <recommendedName>
        <fullName evidence="9">Acyl-CoA dehydrogenase</fullName>
    </recommendedName>
</protein>
<dbReference type="InterPro" id="IPR036250">
    <property type="entry name" value="AcylCo_DH-like_C"/>
</dbReference>
<dbReference type="InterPro" id="IPR013786">
    <property type="entry name" value="AcylCoA_DH/ox_N"/>
</dbReference>
<sequence>MVSGESPVANLALTSWALSDDQRSLRTAAGRFARSRLEPLLTQPPNAALWHETVRLAATLELGNMILPEHMGGMAISRHDLALVVEQFAAGPMERVAELTLSCAALMTLRQCDALDRLQARNVRDYFDGTTSVALGIPDIDTSGLWLLRQHSASPAMVVQVEGDHPRLVLATLPANRSASNSVPVVVLGALSLERHCAASMGKTRLMIVPGRANEPGGNPVRQWLVETAIYLAALLSGAVQQGVNFALAYSVSRQTFRKPIAAHQLVAVRLADMLVAAHSIHLFLRSAAAQDTTLAQLESIRQMARHVATEAMDVARELVQLCGGHGYVEGLPPAARLQTVHWFAMLLMKVEAALRTFAASA</sequence>
<dbReference type="PANTHER" id="PTHR43831">
    <property type="entry name" value="ISOBUTYRYL-COA DEHYDROGENASE"/>
    <property type="match status" value="1"/>
</dbReference>
<dbReference type="AlphaFoldDB" id="A0A1H4CJZ8"/>
<keyword evidence="3" id="KW-0285">Flavoprotein</keyword>
<feature type="domain" description="Acyl-CoA dehydrogenase/oxidase N-terminal" evidence="6">
    <location>
        <begin position="19"/>
        <end position="94"/>
    </location>
</feature>